<dbReference type="Pfam" id="PF13735">
    <property type="entry name" value="tRNA_NucTran2_2"/>
    <property type="match status" value="1"/>
</dbReference>
<keyword evidence="1" id="KW-0819">tRNA processing</keyword>
<feature type="non-terminal residue" evidence="7">
    <location>
        <position position="1"/>
    </location>
</feature>
<dbReference type="Proteomes" id="UP000886878">
    <property type="component" value="Unassembled WGS sequence"/>
</dbReference>
<protein>
    <submittedName>
        <fullName evidence="7">CCA tRNA nucleotidyltransferase</fullName>
    </submittedName>
</protein>
<sequence>TGADLIKDGVMTPGPQLGKALKWVEAAVVNQELANDYDQIISAIKQRKGEF</sequence>
<reference evidence="7" key="1">
    <citation type="journal article" date="2021" name="PeerJ">
        <title>Extensive microbial diversity within the chicken gut microbiome revealed by metagenomics and culture.</title>
        <authorList>
            <person name="Gilroy R."/>
            <person name="Ravi A."/>
            <person name="Getino M."/>
            <person name="Pursley I."/>
            <person name="Horton D.L."/>
            <person name="Alikhan N.F."/>
            <person name="Baker D."/>
            <person name="Gharbi K."/>
            <person name="Hall N."/>
            <person name="Watson M."/>
            <person name="Adriaenssens E.M."/>
            <person name="Foster-Nyarko E."/>
            <person name="Jarju S."/>
            <person name="Secka A."/>
            <person name="Antonio M."/>
            <person name="Oren A."/>
            <person name="Chaudhuri R.R."/>
            <person name="La Ragione R."/>
            <person name="Hildebrand F."/>
            <person name="Pallen M.J."/>
        </authorList>
    </citation>
    <scope>NUCLEOTIDE SEQUENCE</scope>
    <source>
        <strain evidence="7">ChiHejej3B27-2180</strain>
    </source>
</reference>
<organism evidence="7 8">
    <name type="scientific">Candidatus Limosilactobacillus merdipullorum</name>
    <dbReference type="NCBI Taxonomy" id="2838653"/>
    <lineage>
        <taxon>Bacteria</taxon>
        <taxon>Bacillati</taxon>
        <taxon>Bacillota</taxon>
        <taxon>Bacilli</taxon>
        <taxon>Lactobacillales</taxon>
        <taxon>Lactobacillaceae</taxon>
        <taxon>Limosilactobacillus</taxon>
    </lineage>
</organism>
<name>A0A9D1U3A3_9LACO</name>
<dbReference type="SUPFAM" id="SSF81891">
    <property type="entry name" value="Poly A polymerase C-terminal region-like"/>
    <property type="match status" value="1"/>
</dbReference>
<reference evidence="7" key="2">
    <citation type="submission" date="2021-04" db="EMBL/GenBank/DDBJ databases">
        <authorList>
            <person name="Gilroy R."/>
        </authorList>
    </citation>
    <scope>NUCLEOTIDE SEQUENCE</scope>
    <source>
        <strain evidence="7">ChiHejej3B27-2180</strain>
    </source>
</reference>
<accession>A0A9D1U3A3</accession>
<evidence type="ECO:0000313" key="7">
    <source>
        <dbReference type="EMBL" id="HIW70122.1"/>
    </source>
</evidence>
<dbReference type="GO" id="GO:0008033">
    <property type="term" value="P:tRNA processing"/>
    <property type="evidence" value="ECO:0007669"/>
    <property type="project" value="UniProtKB-KW"/>
</dbReference>
<evidence type="ECO:0000256" key="1">
    <source>
        <dbReference type="ARBA" id="ARBA00022694"/>
    </source>
</evidence>
<dbReference type="Gene3D" id="1.10.246.80">
    <property type="match status" value="1"/>
</dbReference>
<dbReference type="AlphaFoldDB" id="A0A9D1U3A3"/>
<evidence type="ECO:0000259" key="6">
    <source>
        <dbReference type="Pfam" id="PF13735"/>
    </source>
</evidence>
<dbReference type="GO" id="GO:0016779">
    <property type="term" value="F:nucleotidyltransferase activity"/>
    <property type="evidence" value="ECO:0007669"/>
    <property type="project" value="UniProtKB-KW"/>
</dbReference>
<gene>
    <name evidence="7" type="ORF">H9876_01885</name>
</gene>
<proteinExistence type="predicted"/>
<keyword evidence="5" id="KW-0694">RNA-binding</keyword>
<dbReference type="GO" id="GO:0046872">
    <property type="term" value="F:metal ion binding"/>
    <property type="evidence" value="ECO:0007669"/>
    <property type="project" value="UniProtKB-KW"/>
</dbReference>
<feature type="domain" description="CCA-adding enzyme C-terminal" evidence="6">
    <location>
        <begin position="1"/>
        <end position="43"/>
    </location>
</feature>
<evidence type="ECO:0000256" key="2">
    <source>
        <dbReference type="ARBA" id="ARBA00022695"/>
    </source>
</evidence>
<keyword evidence="2" id="KW-0548">Nucleotidyltransferase</keyword>
<dbReference type="EMBL" id="DXGK01000035">
    <property type="protein sequence ID" value="HIW70122.1"/>
    <property type="molecule type" value="Genomic_DNA"/>
</dbReference>
<dbReference type="InterPro" id="IPR032810">
    <property type="entry name" value="CCA-adding_enz_C"/>
</dbReference>
<keyword evidence="4" id="KW-0460">Magnesium</keyword>
<evidence type="ECO:0000313" key="8">
    <source>
        <dbReference type="Proteomes" id="UP000886878"/>
    </source>
</evidence>
<evidence type="ECO:0000256" key="4">
    <source>
        <dbReference type="ARBA" id="ARBA00022842"/>
    </source>
</evidence>
<dbReference type="GO" id="GO:0003723">
    <property type="term" value="F:RNA binding"/>
    <property type="evidence" value="ECO:0007669"/>
    <property type="project" value="UniProtKB-KW"/>
</dbReference>
<evidence type="ECO:0000256" key="5">
    <source>
        <dbReference type="ARBA" id="ARBA00022884"/>
    </source>
</evidence>
<keyword evidence="2" id="KW-0808">Transferase</keyword>
<keyword evidence="3" id="KW-0479">Metal-binding</keyword>
<comment type="caution">
    <text evidence="7">The sequence shown here is derived from an EMBL/GenBank/DDBJ whole genome shotgun (WGS) entry which is preliminary data.</text>
</comment>
<evidence type="ECO:0000256" key="3">
    <source>
        <dbReference type="ARBA" id="ARBA00022723"/>
    </source>
</evidence>